<dbReference type="Proteomes" id="UP000053676">
    <property type="component" value="Unassembled WGS sequence"/>
</dbReference>
<protein>
    <submittedName>
        <fullName evidence="1">Uncharacterized protein</fullName>
    </submittedName>
</protein>
<keyword evidence="2" id="KW-1185">Reference proteome</keyword>
<reference evidence="2" key="1">
    <citation type="journal article" date="2014" name="Nat. Genet.">
        <title>Genome of the human hookworm Necator americanus.</title>
        <authorList>
            <person name="Tang Y.T."/>
            <person name="Gao X."/>
            <person name="Rosa B.A."/>
            <person name="Abubucker S."/>
            <person name="Hallsworth-Pepin K."/>
            <person name="Martin J."/>
            <person name="Tyagi R."/>
            <person name="Heizer E."/>
            <person name="Zhang X."/>
            <person name="Bhonagiri-Palsikar V."/>
            <person name="Minx P."/>
            <person name="Warren W.C."/>
            <person name="Wang Q."/>
            <person name="Zhan B."/>
            <person name="Hotez P.J."/>
            <person name="Sternberg P.W."/>
            <person name="Dougall A."/>
            <person name="Gaze S.T."/>
            <person name="Mulvenna J."/>
            <person name="Sotillo J."/>
            <person name="Ranganathan S."/>
            <person name="Rabelo E.M."/>
            <person name="Wilson R.K."/>
            <person name="Felgner P.L."/>
            <person name="Bethony J."/>
            <person name="Hawdon J.M."/>
            <person name="Gasser R.B."/>
            <person name="Loukas A."/>
            <person name="Mitreva M."/>
        </authorList>
    </citation>
    <scope>NUCLEOTIDE SEQUENCE [LARGE SCALE GENOMIC DNA]</scope>
</reference>
<evidence type="ECO:0000313" key="2">
    <source>
        <dbReference type="Proteomes" id="UP000053676"/>
    </source>
</evidence>
<gene>
    <name evidence="1" type="ORF">NECAME_03704</name>
</gene>
<dbReference type="AlphaFoldDB" id="W2T433"/>
<sequence>MIVIELPRRSTERRHSAASVGQNPLQQELLYRLIPEKRSSSEDVKDPRSIPLIVPKTHSDPALPQAMKMSILLYRFE</sequence>
<dbReference type="KEGG" id="nai:NECAME_03704"/>
<dbReference type="EMBL" id="KI660278">
    <property type="protein sequence ID" value="ETN75732.1"/>
    <property type="molecule type" value="Genomic_DNA"/>
</dbReference>
<name>W2T433_NECAM</name>
<organism evidence="1 2">
    <name type="scientific">Necator americanus</name>
    <name type="common">Human hookworm</name>
    <dbReference type="NCBI Taxonomy" id="51031"/>
    <lineage>
        <taxon>Eukaryota</taxon>
        <taxon>Metazoa</taxon>
        <taxon>Ecdysozoa</taxon>
        <taxon>Nematoda</taxon>
        <taxon>Chromadorea</taxon>
        <taxon>Rhabditida</taxon>
        <taxon>Rhabditina</taxon>
        <taxon>Rhabditomorpha</taxon>
        <taxon>Strongyloidea</taxon>
        <taxon>Ancylostomatidae</taxon>
        <taxon>Bunostominae</taxon>
        <taxon>Necator</taxon>
    </lineage>
</organism>
<proteinExistence type="predicted"/>
<evidence type="ECO:0000313" key="1">
    <source>
        <dbReference type="EMBL" id="ETN75732.1"/>
    </source>
</evidence>
<accession>W2T433</accession>